<protein>
    <recommendedName>
        <fullName evidence="4">Restriction endonuclease</fullName>
    </recommendedName>
</protein>
<proteinExistence type="predicted"/>
<comment type="caution">
    <text evidence="2">The sequence shown here is derived from an EMBL/GenBank/DDBJ whole genome shotgun (WGS) entry which is preliminary data.</text>
</comment>
<name>A0ABP4E0J0_9ACTN</name>
<accession>A0ABP4E0J0</accession>
<feature type="region of interest" description="Disordered" evidence="1">
    <location>
        <begin position="1"/>
        <end position="25"/>
    </location>
</feature>
<evidence type="ECO:0000313" key="3">
    <source>
        <dbReference type="Proteomes" id="UP001499987"/>
    </source>
</evidence>
<dbReference type="RefSeq" id="WP_344623825.1">
    <property type="nucleotide sequence ID" value="NZ_BAAALD010000021.1"/>
</dbReference>
<keyword evidence="3" id="KW-1185">Reference proteome</keyword>
<dbReference type="EMBL" id="BAAALD010000021">
    <property type="protein sequence ID" value="GAA1082699.1"/>
    <property type="molecule type" value="Genomic_DNA"/>
</dbReference>
<evidence type="ECO:0000313" key="2">
    <source>
        <dbReference type="EMBL" id="GAA1082699.1"/>
    </source>
</evidence>
<evidence type="ECO:0000256" key="1">
    <source>
        <dbReference type="SAM" id="MobiDB-lite"/>
    </source>
</evidence>
<reference evidence="3" key="1">
    <citation type="journal article" date="2019" name="Int. J. Syst. Evol. Microbiol.">
        <title>The Global Catalogue of Microorganisms (GCM) 10K type strain sequencing project: providing services to taxonomists for standard genome sequencing and annotation.</title>
        <authorList>
            <consortium name="The Broad Institute Genomics Platform"/>
            <consortium name="The Broad Institute Genome Sequencing Center for Infectious Disease"/>
            <person name="Wu L."/>
            <person name="Ma J."/>
        </authorList>
    </citation>
    <scope>NUCLEOTIDE SEQUENCE [LARGE SCALE GENOMIC DNA]</scope>
    <source>
        <strain evidence="3">JCM 13002</strain>
    </source>
</reference>
<sequence length="138" mass="14474">MSIHQTTAAQHPDQPASGQAPAPGSALAADLITAHLAASPHRGTGRGEALDHLLVIITRTAEDLDDTAEELHCTAARARDRLEAAATGRALSTADQPVMAATGAELDLLGAVARTQTRHLRQLLHTYRKLNTPPPEAS</sequence>
<organism evidence="2 3">
    <name type="scientific">Kitasatospora arboriphila</name>
    <dbReference type="NCBI Taxonomy" id="258052"/>
    <lineage>
        <taxon>Bacteria</taxon>
        <taxon>Bacillati</taxon>
        <taxon>Actinomycetota</taxon>
        <taxon>Actinomycetes</taxon>
        <taxon>Kitasatosporales</taxon>
        <taxon>Streptomycetaceae</taxon>
        <taxon>Kitasatospora</taxon>
    </lineage>
</organism>
<gene>
    <name evidence="2" type="ORF">GCM10009663_27080</name>
</gene>
<dbReference type="Proteomes" id="UP001499987">
    <property type="component" value="Unassembled WGS sequence"/>
</dbReference>
<evidence type="ECO:0008006" key="4">
    <source>
        <dbReference type="Google" id="ProtNLM"/>
    </source>
</evidence>
<feature type="compositionally biased region" description="Low complexity" evidence="1">
    <location>
        <begin position="12"/>
        <end position="25"/>
    </location>
</feature>